<dbReference type="EMBL" id="SWFM01000001">
    <property type="protein sequence ID" value="TKD72377.1"/>
    <property type="molecule type" value="Genomic_DNA"/>
</dbReference>
<comment type="similarity">
    <text evidence="2 9">Belongs to the alanine or glycine:cation symporter (AGCS) (TC 2.A.25) family.</text>
</comment>
<evidence type="ECO:0000256" key="3">
    <source>
        <dbReference type="ARBA" id="ARBA00022448"/>
    </source>
</evidence>
<evidence type="ECO:0000256" key="10">
    <source>
        <dbReference type="SAM" id="MobiDB-lite"/>
    </source>
</evidence>
<evidence type="ECO:0000256" key="8">
    <source>
        <dbReference type="ARBA" id="ARBA00023136"/>
    </source>
</evidence>
<dbReference type="OrthoDB" id="9804874at2"/>
<sequence>MEAFLSGVIDTWNGILWGYVLIAGLLGIGIYFTIASRFVQFRFIGEMIRVLSEKPEFKDGTKNISPFKSFCVGAATRIGTGNLAGVAVAITLGGPGAVFWMWIVALLGGATAFIESTLAQVYKIKGTTSFRGGPAYYIQKGLKARWLGIIFAVLIAVTFGLIFNSVQSNTIALAFENAFGMNRLVMGLVITAITGLVIFGGVQRIANLSSVIVPVMATLYLLIAIVVLMMNITELPSVIALIVGHAFGFEQAFGGAIGAAIMNGVKRGLFSNEAGMGSAPNAAATSTTSHPAKQGLIQSLGVFVDTILVCSATAFIILLAPVFQTGEVSGIELLQNSLDAHIGGWAGIFISIAIFLFAFSSIIGSYYYGETNIEFIKESKLALFIFRIATMAFVLIGSISSLSLVWKMADLFMALMTVINLIAIGLLGKIAMSVLRDYEKQRKEGKDPVFNPSKLGIKDTEAWDDEDEDEEKATG</sequence>
<evidence type="ECO:0000256" key="5">
    <source>
        <dbReference type="ARBA" id="ARBA00022692"/>
    </source>
</evidence>
<evidence type="ECO:0000256" key="2">
    <source>
        <dbReference type="ARBA" id="ARBA00009261"/>
    </source>
</evidence>
<dbReference type="InterPro" id="IPR001463">
    <property type="entry name" value="Na/Ala_symport"/>
</dbReference>
<dbReference type="Gene3D" id="1.20.1740.10">
    <property type="entry name" value="Amino acid/polyamine transporter I"/>
    <property type="match status" value="1"/>
</dbReference>
<keyword evidence="3 9" id="KW-0813">Transport</keyword>
<comment type="subcellular location">
    <subcellularLocation>
        <location evidence="1 9">Cell membrane</location>
        <topology evidence="1 9">Multi-pass membrane protein</topology>
    </subcellularLocation>
</comment>
<evidence type="ECO:0000256" key="4">
    <source>
        <dbReference type="ARBA" id="ARBA00022475"/>
    </source>
</evidence>
<evidence type="ECO:0000256" key="9">
    <source>
        <dbReference type="RuleBase" id="RU363064"/>
    </source>
</evidence>
<dbReference type="PANTHER" id="PTHR30330:SF1">
    <property type="entry name" value="AMINO-ACID CARRIER PROTEIN ALST"/>
    <property type="match status" value="1"/>
</dbReference>
<proteinExistence type="inferred from homology"/>
<keyword evidence="8 9" id="KW-0472">Membrane</keyword>
<dbReference type="FunFam" id="1.20.1740.10:FF:000004">
    <property type="entry name" value="Sodium:alanine symporter family protein"/>
    <property type="match status" value="1"/>
</dbReference>
<dbReference type="Proteomes" id="UP000310541">
    <property type="component" value="Unassembled WGS sequence"/>
</dbReference>
<evidence type="ECO:0000313" key="11">
    <source>
        <dbReference type="EMBL" id="TKD72377.1"/>
    </source>
</evidence>
<feature type="region of interest" description="Disordered" evidence="10">
    <location>
        <begin position="441"/>
        <end position="475"/>
    </location>
</feature>
<dbReference type="AlphaFoldDB" id="A0A4U1MN09"/>
<feature type="transmembrane region" description="Helical" evidence="9">
    <location>
        <begin position="238"/>
        <end position="261"/>
    </location>
</feature>
<feature type="transmembrane region" description="Helical" evidence="9">
    <location>
        <begin position="143"/>
        <end position="163"/>
    </location>
</feature>
<evidence type="ECO:0000256" key="6">
    <source>
        <dbReference type="ARBA" id="ARBA00022847"/>
    </source>
</evidence>
<feature type="transmembrane region" description="Helical" evidence="9">
    <location>
        <begin position="300"/>
        <end position="322"/>
    </location>
</feature>
<dbReference type="PRINTS" id="PR00175">
    <property type="entry name" value="NAALASMPORT"/>
</dbReference>
<evidence type="ECO:0000256" key="1">
    <source>
        <dbReference type="ARBA" id="ARBA00004651"/>
    </source>
</evidence>
<protein>
    <submittedName>
        <fullName evidence="11">Alanine:cation symporter family protein</fullName>
    </submittedName>
</protein>
<feature type="transmembrane region" description="Helical" evidence="9">
    <location>
        <begin position="183"/>
        <end position="202"/>
    </location>
</feature>
<dbReference type="PROSITE" id="PS00873">
    <property type="entry name" value="NA_ALANINE_SYMP"/>
    <property type="match status" value="1"/>
</dbReference>
<reference evidence="11 12" key="1">
    <citation type="submission" date="2019-04" db="EMBL/GenBank/DDBJ databases">
        <title>Genome sequence of Bacillus hwajinpoensis strain Y2.</title>
        <authorList>
            <person name="Fair J.L."/>
            <person name="Maclea K.S."/>
        </authorList>
    </citation>
    <scope>NUCLEOTIDE SEQUENCE [LARGE SCALE GENOMIC DNA]</scope>
    <source>
        <strain evidence="11 12">Y2</strain>
    </source>
</reference>
<gene>
    <name evidence="11" type="ORF">FBF83_06245</name>
</gene>
<accession>A0A4U1MN09</accession>
<keyword evidence="6 9" id="KW-0769">Symport</keyword>
<dbReference type="GO" id="GO:0005886">
    <property type="term" value="C:plasma membrane"/>
    <property type="evidence" value="ECO:0007669"/>
    <property type="project" value="UniProtKB-SubCell"/>
</dbReference>
<feature type="transmembrane region" description="Helical" evidence="9">
    <location>
        <begin position="70"/>
        <end position="93"/>
    </location>
</feature>
<organism evidence="11 12">
    <name type="scientific">Guptibacillus hwajinpoensis</name>
    <dbReference type="NCBI Taxonomy" id="208199"/>
    <lineage>
        <taxon>Bacteria</taxon>
        <taxon>Bacillati</taxon>
        <taxon>Bacillota</taxon>
        <taxon>Bacilli</taxon>
        <taxon>Bacillales</taxon>
        <taxon>Guptibacillaceae</taxon>
        <taxon>Guptibacillus</taxon>
    </lineage>
</organism>
<keyword evidence="4 9" id="KW-1003">Cell membrane</keyword>
<feature type="transmembrane region" description="Helical" evidence="9">
    <location>
        <begin position="15"/>
        <end position="39"/>
    </location>
</feature>
<name>A0A4U1MN09_9BACL</name>
<dbReference type="Pfam" id="PF01235">
    <property type="entry name" value="Na_Ala_symp"/>
    <property type="match status" value="1"/>
</dbReference>
<evidence type="ECO:0000313" key="12">
    <source>
        <dbReference type="Proteomes" id="UP000310541"/>
    </source>
</evidence>
<comment type="caution">
    <text evidence="11">The sequence shown here is derived from an EMBL/GenBank/DDBJ whole genome shotgun (WGS) entry which is preliminary data.</text>
</comment>
<dbReference type="NCBIfam" id="TIGR00835">
    <property type="entry name" value="agcS"/>
    <property type="match status" value="1"/>
</dbReference>
<feature type="transmembrane region" description="Helical" evidence="9">
    <location>
        <begin position="211"/>
        <end position="232"/>
    </location>
</feature>
<dbReference type="RefSeq" id="WP_136946228.1">
    <property type="nucleotide sequence ID" value="NZ_SWFM01000001.1"/>
</dbReference>
<dbReference type="GO" id="GO:0005283">
    <property type="term" value="F:amino acid:sodium symporter activity"/>
    <property type="evidence" value="ECO:0007669"/>
    <property type="project" value="InterPro"/>
</dbReference>
<feature type="transmembrane region" description="Helical" evidence="9">
    <location>
        <begin position="99"/>
        <end position="122"/>
    </location>
</feature>
<feature type="transmembrane region" description="Helical" evidence="9">
    <location>
        <begin position="381"/>
        <end position="406"/>
    </location>
</feature>
<evidence type="ECO:0000256" key="7">
    <source>
        <dbReference type="ARBA" id="ARBA00022989"/>
    </source>
</evidence>
<feature type="transmembrane region" description="Helical" evidence="9">
    <location>
        <begin position="412"/>
        <end position="435"/>
    </location>
</feature>
<keyword evidence="5 9" id="KW-0812">Transmembrane</keyword>
<dbReference type="PANTHER" id="PTHR30330">
    <property type="entry name" value="AGSS FAMILY TRANSPORTER, SODIUM-ALANINE"/>
    <property type="match status" value="1"/>
</dbReference>
<feature type="transmembrane region" description="Helical" evidence="9">
    <location>
        <begin position="342"/>
        <end position="369"/>
    </location>
</feature>
<keyword evidence="7 9" id="KW-1133">Transmembrane helix</keyword>
<feature type="compositionally biased region" description="Acidic residues" evidence="10">
    <location>
        <begin position="462"/>
        <end position="475"/>
    </location>
</feature>